<dbReference type="Gene3D" id="1.50.10.100">
    <property type="entry name" value="Chondroitin AC/alginate lyase"/>
    <property type="match status" value="1"/>
</dbReference>
<evidence type="ECO:0000256" key="4">
    <source>
        <dbReference type="ARBA" id="ARBA00023239"/>
    </source>
</evidence>
<dbReference type="EMBL" id="CP017634">
    <property type="protein sequence ID" value="ATW28414.1"/>
    <property type="molecule type" value="Genomic_DNA"/>
</dbReference>
<organism evidence="7 8">
    <name type="scientific">Formimonas warabiya</name>
    <dbReference type="NCBI Taxonomy" id="1761012"/>
    <lineage>
        <taxon>Bacteria</taxon>
        <taxon>Bacillati</taxon>
        <taxon>Bacillota</taxon>
        <taxon>Clostridia</taxon>
        <taxon>Eubacteriales</taxon>
        <taxon>Peptococcaceae</taxon>
        <taxon>Candidatus Formimonas</taxon>
    </lineage>
</organism>
<accession>A0A3G1L192</accession>
<dbReference type="InterPro" id="IPR012480">
    <property type="entry name" value="Hepar_II_III_C"/>
</dbReference>
<dbReference type="KEGG" id="fwa:DCMF_06615"/>
<keyword evidence="2" id="KW-0732">Signal</keyword>
<comment type="subcellular location">
    <subcellularLocation>
        <location evidence="1">Periplasm</location>
    </subcellularLocation>
</comment>
<dbReference type="Proteomes" id="UP000323521">
    <property type="component" value="Chromosome"/>
</dbReference>
<evidence type="ECO:0000259" key="5">
    <source>
        <dbReference type="Pfam" id="PF07940"/>
    </source>
</evidence>
<dbReference type="InterPro" id="IPR008929">
    <property type="entry name" value="Chondroitin_lyas"/>
</dbReference>
<protein>
    <submittedName>
        <fullName evidence="7">Uncharacterized protein</fullName>
    </submittedName>
</protein>
<sequence length="602" mass="70820">MDKLMLENWDSNMQFFFDNTNRNYYIKKLNELSQTKEIIMQADKICNHTFNLLGSGDTNLGEDIKWNQDFKSGFTWENKYYKKIKIIDLTNNADPKIPWELSRFQHIPILGQAYWITKDENYAKEFKKEIYDWINKNPMLMSINWIYAMDVAIRACNWIVGIYYFKNIKNKDSFWVELEKWLYMHGDFIFKNLERGQINNNHYLSDLVGLVWIGLYFKNLNYKKNRTDDWLKCAISQLEIEMEKQVYGDGYNYEASTAYHCLVTELLLYTSILCNYNGIFFSDKYIKKLEKMCEVIMNITKPNGLIPLIGDMDSGRFIMFTGYGRSEMRDFRYLLGVAGEYFDRDDFRCYSGNNLASLWMFQNIKKPKDKSYRLNSISYPFGGIYTLRKDNIYIIIRCGLLGIGNHAHNDQLSIELNIAGEDFIVDSGTYSYTGDYKMRNLFKSTISHNTLKVDNLEQNDFNEKKLFSIKNQTNAKTLIFDRNYFLGEHYGYKRKVGVIHKREIDIRKSNEISILDYIINGKDHSSYIYFHFAPGINITKGKGSVVLKSNKKEIKMYFDSFDDLEIISTKFSSAYGCIENNNSLVLTAKNKSILQTKIYITP</sequence>
<dbReference type="GO" id="GO:0016829">
    <property type="term" value="F:lyase activity"/>
    <property type="evidence" value="ECO:0007669"/>
    <property type="project" value="UniProtKB-KW"/>
</dbReference>
<evidence type="ECO:0000313" key="7">
    <source>
        <dbReference type="EMBL" id="ATW28414.1"/>
    </source>
</evidence>
<evidence type="ECO:0000259" key="6">
    <source>
        <dbReference type="Pfam" id="PF16889"/>
    </source>
</evidence>
<reference evidence="7 8" key="1">
    <citation type="submission" date="2016-10" db="EMBL/GenBank/DDBJ databases">
        <title>Complete Genome Sequence of Peptococcaceae strain DCMF.</title>
        <authorList>
            <person name="Edwards R.J."/>
            <person name="Holland S.I."/>
            <person name="Deshpande N.P."/>
            <person name="Wong Y.K."/>
            <person name="Ertan H."/>
            <person name="Manefield M."/>
            <person name="Russell T.L."/>
            <person name="Lee M.J."/>
        </authorList>
    </citation>
    <scope>NUCLEOTIDE SEQUENCE [LARGE SCALE GENOMIC DNA]</scope>
    <source>
        <strain evidence="7 8">DCMF</strain>
    </source>
</reference>
<dbReference type="Pfam" id="PF07940">
    <property type="entry name" value="Hepar_II_III_C"/>
    <property type="match status" value="1"/>
</dbReference>
<name>A0A3G1L192_FORW1</name>
<feature type="domain" description="Heparin-sulfate lyase N-terminal" evidence="6">
    <location>
        <begin position="32"/>
        <end position="312"/>
    </location>
</feature>
<dbReference type="PANTHER" id="PTHR39210:SF1">
    <property type="entry name" value="HEPARIN-SULFATE LYASE"/>
    <property type="match status" value="1"/>
</dbReference>
<gene>
    <name evidence="7" type="ORF">DCMF_06615</name>
</gene>
<keyword evidence="3" id="KW-0574">Periplasm</keyword>
<keyword evidence="4" id="KW-0456">Lyase</keyword>
<evidence type="ECO:0000256" key="2">
    <source>
        <dbReference type="ARBA" id="ARBA00022729"/>
    </source>
</evidence>
<dbReference type="Gene3D" id="2.70.98.70">
    <property type="match status" value="1"/>
</dbReference>
<keyword evidence="8" id="KW-1185">Reference proteome</keyword>
<dbReference type="GO" id="GO:0042597">
    <property type="term" value="C:periplasmic space"/>
    <property type="evidence" value="ECO:0007669"/>
    <property type="project" value="UniProtKB-SubCell"/>
</dbReference>
<evidence type="ECO:0000313" key="8">
    <source>
        <dbReference type="Proteomes" id="UP000323521"/>
    </source>
</evidence>
<dbReference type="SUPFAM" id="SSF48230">
    <property type="entry name" value="Chondroitin AC/alginate lyase"/>
    <property type="match status" value="1"/>
</dbReference>
<evidence type="ECO:0000256" key="3">
    <source>
        <dbReference type="ARBA" id="ARBA00022764"/>
    </source>
</evidence>
<dbReference type="Pfam" id="PF16889">
    <property type="entry name" value="Hepar_II_III_N"/>
    <property type="match status" value="1"/>
</dbReference>
<dbReference type="InterPro" id="IPR031680">
    <property type="entry name" value="Hepar_II_III_N"/>
</dbReference>
<proteinExistence type="predicted"/>
<evidence type="ECO:0000256" key="1">
    <source>
        <dbReference type="ARBA" id="ARBA00004418"/>
    </source>
</evidence>
<dbReference type="AlphaFoldDB" id="A0A3G1L192"/>
<feature type="domain" description="Heparinase II/III-like C-terminal" evidence="5">
    <location>
        <begin position="376"/>
        <end position="590"/>
    </location>
</feature>
<dbReference type="PANTHER" id="PTHR39210">
    <property type="entry name" value="HEPARIN-SULFATE LYASE"/>
    <property type="match status" value="1"/>
</dbReference>